<name>A0A849C456_9NOCA</name>
<evidence type="ECO:0000313" key="1">
    <source>
        <dbReference type="EMBL" id="NNH71230.1"/>
    </source>
</evidence>
<dbReference type="EMBL" id="JABELX010000005">
    <property type="protein sequence ID" value="NNH71230.1"/>
    <property type="molecule type" value="Genomic_DNA"/>
</dbReference>
<protein>
    <submittedName>
        <fullName evidence="1">Uncharacterized protein</fullName>
    </submittedName>
</protein>
<reference evidence="1 2" key="1">
    <citation type="submission" date="2020-05" db="EMBL/GenBank/DDBJ databases">
        <title>MicrobeNet Type strains.</title>
        <authorList>
            <person name="Nicholson A.C."/>
        </authorList>
    </citation>
    <scope>NUCLEOTIDE SEQUENCE [LARGE SCALE GENOMIC DNA]</scope>
    <source>
        <strain evidence="1 2">JCM 3224</strain>
    </source>
</reference>
<sequence>MAEQWAISEEGVPTESRCRPVLSSDVAYLVRARIGRGRYETWFGSSAGRALAIVTNGVRAMVVLLDGDGDPGEHAVDPMAKGGSTGFILAGGQRDEYPDKDTVPLEEALWIVNGIVELGVPPTNSKWKIDR</sequence>
<gene>
    <name evidence="1" type="ORF">HLB23_15375</name>
</gene>
<dbReference type="RefSeq" id="WP_067524308.1">
    <property type="nucleotide sequence ID" value="NZ_JABELX010000005.1"/>
</dbReference>
<organism evidence="1 2">
    <name type="scientific">Nocardia uniformis</name>
    <dbReference type="NCBI Taxonomy" id="53432"/>
    <lineage>
        <taxon>Bacteria</taxon>
        <taxon>Bacillati</taxon>
        <taxon>Actinomycetota</taxon>
        <taxon>Actinomycetes</taxon>
        <taxon>Mycobacteriales</taxon>
        <taxon>Nocardiaceae</taxon>
        <taxon>Nocardia</taxon>
    </lineage>
</organism>
<dbReference type="Proteomes" id="UP000586827">
    <property type="component" value="Unassembled WGS sequence"/>
</dbReference>
<dbReference type="AlphaFoldDB" id="A0A849C456"/>
<accession>A0A849C456</accession>
<keyword evidence="2" id="KW-1185">Reference proteome</keyword>
<comment type="caution">
    <text evidence="1">The sequence shown here is derived from an EMBL/GenBank/DDBJ whole genome shotgun (WGS) entry which is preliminary data.</text>
</comment>
<evidence type="ECO:0000313" key="2">
    <source>
        <dbReference type="Proteomes" id="UP000586827"/>
    </source>
</evidence>
<proteinExistence type="predicted"/>